<dbReference type="SUPFAM" id="SSF56672">
    <property type="entry name" value="DNA/RNA polymerases"/>
    <property type="match status" value="1"/>
</dbReference>
<keyword evidence="3" id="KW-0548">Nucleotidyltransferase</keyword>
<dbReference type="EMBL" id="QSCI01000097">
    <property type="protein sequence ID" value="RGX90607.1"/>
    <property type="molecule type" value="Genomic_DNA"/>
</dbReference>
<dbReference type="GO" id="GO:0003723">
    <property type="term" value="F:RNA binding"/>
    <property type="evidence" value="ECO:0007669"/>
    <property type="project" value="InterPro"/>
</dbReference>
<dbReference type="GO" id="GO:0003964">
    <property type="term" value="F:RNA-directed DNA polymerase activity"/>
    <property type="evidence" value="ECO:0007669"/>
    <property type="project" value="UniProtKB-KW"/>
</dbReference>
<dbReference type="PROSITE" id="PS50878">
    <property type="entry name" value="RT_POL"/>
    <property type="match status" value="1"/>
</dbReference>
<keyword evidence="7" id="KW-0051">Antiviral defense</keyword>
<evidence type="ECO:0000259" key="10">
    <source>
        <dbReference type="PROSITE" id="PS50878"/>
    </source>
</evidence>
<evidence type="ECO:0000256" key="4">
    <source>
        <dbReference type="ARBA" id="ARBA00022723"/>
    </source>
</evidence>
<keyword evidence="2" id="KW-0808">Transferase</keyword>
<dbReference type="PANTHER" id="PTHR34047:SF7">
    <property type="entry name" value="RNA-DIRECTED DNA POLYMERASE"/>
    <property type="match status" value="1"/>
</dbReference>
<evidence type="ECO:0000256" key="9">
    <source>
        <dbReference type="ARBA" id="ARBA00048173"/>
    </source>
</evidence>
<evidence type="ECO:0000256" key="3">
    <source>
        <dbReference type="ARBA" id="ARBA00022695"/>
    </source>
</evidence>
<evidence type="ECO:0000256" key="1">
    <source>
        <dbReference type="ARBA" id="ARBA00012493"/>
    </source>
</evidence>
<dbReference type="Pfam" id="PF00078">
    <property type="entry name" value="RVT_1"/>
    <property type="match status" value="1"/>
</dbReference>
<comment type="catalytic activity">
    <reaction evidence="9">
        <text>DNA(n) + a 2'-deoxyribonucleoside 5'-triphosphate = DNA(n+1) + diphosphate</text>
        <dbReference type="Rhea" id="RHEA:22508"/>
        <dbReference type="Rhea" id="RHEA-COMP:17339"/>
        <dbReference type="Rhea" id="RHEA-COMP:17340"/>
        <dbReference type="ChEBI" id="CHEBI:33019"/>
        <dbReference type="ChEBI" id="CHEBI:61560"/>
        <dbReference type="ChEBI" id="CHEBI:173112"/>
        <dbReference type="EC" id="2.7.7.49"/>
    </reaction>
</comment>
<evidence type="ECO:0000256" key="5">
    <source>
        <dbReference type="ARBA" id="ARBA00022842"/>
    </source>
</evidence>
<evidence type="ECO:0000313" key="11">
    <source>
        <dbReference type="EMBL" id="RGX90607.1"/>
    </source>
</evidence>
<gene>
    <name evidence="11" type="ORF">DXA63_14220</name>
</gene>
<organism evidence="11 12">
    <name type="scientific">Segatella copri</name>
    <dbReference type="NCBI Taxonomy" id="165179"/>
    <lineage>
        <taxon>Bacteria</taxon>
        <taxon>Pseudomonadati</taxon>
        <taxon>Bacteroidota</taxon>
        <taxon>Bacteroidia</taxon>
        <taxon>Bacteroidales</taxon>
        <taxon>Prevotellaceae</taxon>
        <taxon>Segatella</taxon>
    </lineage>
</organism>
<reference evidence="11 12" key="1">
    <citation type="submission" date="2018-08" db="EMBL/GenBank/DDBJ databases">
        <title>A genome reference for cultivated species of the human gut microbiota.</title>
        <authorList>
            <person name="Zou Y."/>
            <person name="Xue W."/>
            <person name="Luo G."/>
        </authorList>
    </citation>
    <scope>NUCLEOTIDE SEQUENCE [LARGE SCALE GENOMIC DNA]</scope>
    <source>
        <strain evidence="11 12">OF03-3</strain>
    </source>
</reference>
<dbReference type="PANTHER" id="PTHR34047">
    <property type="entry name" value="NUCLEAR INTRON MATURASE 1, MITOCHONDRIAL-RELATED"/>
    <property type="match status" value="1"/>
</dbReference>
<sequence length="346" mass="40323">MEQTWESLFSEQAGIEGHSQQYISECLAYAGILHSHNVPVIFDKLHFFSFFPDIKKGRMEMFLLNLCCYKNYSIKKKAGGVRMISAPYSDLKRVQRWVYENILLKDLSSVSPCAEGFMPKDKDDIRNIVTNARRHARSKWLINVDIQNFFDSIKYDSVWEYFSKLGYEKEVADVLAKICTYQFRLPQGAPTSPMLSNLIVRSMDDAFVELASKCKCFYSRYADDITLSGNSDSIMPSMRDIYQIVYAHHFRPNKKKTKISFSCDRQMVTGLTITDGVHVPKKYRKDVWKELYCCKKFGVASHIAYRHPDQGMYRYWLLGRIMFIKSVEPECGEKMLQEFNSINWGI</sequence>
<dbReference type="GO" id="GO:0051607">
    <property type="term" value="P:defense response to virus"/>
    <property type="evidence" value="ECO:0007669"/>
    <property type="project" value="UniProtKB-KW"/>
</dbReference>
<dbReference type="InterPro" id="IPR051083">
    <property type="entry name" value="GrpII_Intron_Splice-Mob/Def"/>
</dbReference>
<comment type="caution">
    <text evidence="11">The sequence shown here is derived from an EMBL/GenBank/DDBJ whole genome shotgun (WGS) entry which is preliminary data.</text>
</comment>
<dbReference type="AlphaFoldDB" id="A0AA92WDT7"/>
<evidence type="ECO:0000256" key="7">
    <source>
        <dbReference type="ARBA" id="ARBA00023118"/>
    </source>
</evidence>
<accession>A0AA92WDT7</accession>
<proteinExistence type="inferred from homology"/>
<protein>
    <recommendedName>
        <fullName evidence="1">RNA-directed DNA polymerase</fullName>
        <ecNumber evidence="1">2.7.7.49</ecNumber>
    </recommendedName>
</protein>
<dbReference type="InterPro" id="IPR000477">
    <property type="entry name" value="RT_dom"/>
</dbReference>
<dbReference type="InterPro" id="IPR000123">
    <property type="entry name" value="Reverse_transcriptase_msDNA"/>
</dbReference>
<dbReference type="InterPro" id="IPR043502">
    <property type="entry name" value="DNA/RNA_pol_sf"/>
</dbReference>
<dbReference type="PRINTS" id="PR00866">
    <property type="entry name" value="RNADNAPOLMS"/>
</dbReference>
<comment type="similarity">
    <text evidence="8">Belongs to the bacterial reverse transcriptase family.</text>
</comment>
<dbReference type="GO" id="GO:0046872">
    <property type="term" value="F:metal ion binding"/>
    <property type="evidence" value="ECO:0007669"/>
    <property type="project" value="UniProtKB-KW"/>
</dbReference>
<dbReference type="CDD" id="cd03487">
    <property type="entry name" value="RT_Bac_retron_II"/>
    <property type="match status" value="1"/>
</dbReference>
<dbReference type="EC" id="2.7.7.49" evidence="1"/>
<name>A0AA92WDT7_9BACT</name>
<keyword evidence="4" id="KW-0479">Metal-binding</keyword>
<keyword evidence="5" id="KW-0460">Magnesium</keyword>
<evidence type="ECO:0000256" key="8">
    <source>
        <dbReference type="ARBA" id="ARBA00034120"/>
    </source>
</evidence>
<evidence type="ECO:0000256" key="6">
    <source>
        <dbReference type="ARBA" id="ARBA00022918"/>
    </source>
</evidence>
<evidence type="ECO:0000256" key="2">
    <source>
        <dbReference type="ARBA" id="ARBA00022679"/>
    </source>
</evidence>
<dbReference type="Proteomes" id="UP000285604">
    <property type="component" value="Unassembled WGS sequence"/>
</dbReference>
<keyword evidence="6 11" id="KW-0695">RNA-directed DNA polymerase</keyword>
<feature type="domain" description="Reverse transcriptase" evidence="10">
    <location>
        <begin position="55"/>
        <end position="273"/>
    </location>
</feature>
<evidence type="ECO:0000313" key="12">
    <source>
        <dbReference type="Proteomes" id="UP000285604"/>
    </source>
</evidence>